<evidence type="ECO:0000256" key="8">
    <source>
        <dbReference type="ARBA" id="ARBA00022989"/>
    </source>
</evidence>
<feature type="transmembrane region" description="Helical" evidence="11">
    <location>
        <begin position="218"/>
        <end position="237"/>
    </location>
</feature>
<evidence type="ECO:0000259" key="12">
    <source>
        <dbReference type="PROSITE" id="PS50939"/>
    </source>
</evidence>
<keyword evidence="6" id="KW-0479">Metal-binding</keyword>
<evidence type="ECO:0000313" key="14">
    <source>
        <dbReference type="Proteomes" id="UP000600918"/>
    </source>
</evidence>
<keyword evidence="10 11" id="KW-0472">Membrane</keyword>
<keyword evidence="7" id="KW-0249">Electron transport</keyword>
<keyword evidence="8 11" id="KW-1133">Transmembrane helix</keyword>
<dbReference type="InterPro" id="IPR043205">
    <property type="entry name" value="CYB561/CYBRD1-like"/>
</dbReference>
<gene>
    <name evidence="13" type="ORF">H0235_009401</name>
</gene>
<comment type="cofactor">
    <cofactor evidence="1">
        <name>heme b</name>
        <dbReference type="ChEBI" id="CHEBI:60344"/>
    </cofactor>
</comment>
<dbReference type="PROSITE" id="PS50939">
    <property type="entry name" value="CYTOCHROME_B561"/>
    <property type="match status" value="1"/>
</dbReference>
<dbReference type="AlphaFoldDB" id="A0A834NYQ6"/>
<dbReference type="Gene3D" id="1.20.120.1770">
    <property type="match status" value="1"/>
</dbReference>
<dbReference type="FunFam" id="1.20.120.1770:FF:000001">
    <property type="entry name" value="Cytochrome b reductase 1"/>
    <property type="match status" value="1"/>
</dbReference>
<feature type="transmembrane region" description="Helical" evidence="11">
    <location>
        <begin position="102"/>
        <end position="123"/>
    </location>
</feature>
<protein>
    <recommendedName>
        <fullName evidence="12">Cytochrome b561 domain-containing protein</fullName>
    </recommendedName>
</protein>
<proteinExistence type="predicted"/>
<dbReference type="Proteomes" id="UP000600918">
    <property type="component" value="Unassembled WGS sequence"/>
</dbReference>
<comment type="caution">
    <text evidence="13">The sequence shown here is derived from an EMBL/GenBank/DDBJ whole genome shotgun (WGS) entry which is preliminary data.</text>
</comment>
<evidence type="ECO:0000256" key="2">
    <source>
        <dbReference type="ARBA" id="ARBA00004141"/>
    </source>
</evidence>
<keyword evidence="3" id="KW-0813">Transport</keyword>
<organism evidence="13 14">
    <name type="scientific">Vespula pensylvanica</name>
    <name type="common">Western yellow jacket</name>
    <name type="synonym">Wasp</name>
    <dbReference type="NCBI Taxonomy" id="30213"/>
    <lineage>
        <taxon>Eukaryota</taxon>
        <taxon>Metazoa</taxon>
        <taxon>Ecdysozoa</taxon>
        <taxon>Arthropoda</taxon>
        <taxon>Hexapoda</taxon>
        <taxon>Insecta</taxon>
        <taxon>Pterygota</taxon>
        <taxon>Neoptera</taxon>
        <taxon>Endopterygota</taxon>
        <taxon>Hymenoptera</taxon>
        <taxon>Apocrita</taxon>
        <taxon>Aculeata</taxon>
        <taxon>Vespoidea</taxon>
        <taxon>Vespidae</taxon>
        <taxon>Vespinae</taxon>
        <taxon>Vespula</taxon>
    </lineage>
</organism>
<keyword evidence="9" id="KW-0408">Iron</keyword>
<feature type="domain" description="Cytochrome b561" evidence="12">
    <location>
        <begin position="34"/>
        <end position="238"/>
    </location>
</feature>
<dbReference type="PANTHER" id="PTHR10106">
    <property type="entry name" value="CYTOCHROME B561-RELATED"/>
    <property type="match status" value="1"/>
</dbReference>
<evidence type="ECO:0000256" key="9">
    <source>
        <dbReference type="ARBA" id="ARBA00023004"/>
    </source>
</evidence>
<keyword evidence="4" id="KW-0349">Heme</keyword>
<evidence type="ECO:0000256" key="1">
    <source>
        <dbReference type="ARBA" id="ARBA00001970"/>
    </source>
</evidence>
<feature type="transmembrane region" description="Helical" evidence="11">
    <location>
        <begin position="28"/>
        <end position="50"/>
    </location>
</feature>
<accession>A0A834NYQ6</accession>
<reference evidence="13" key="1">
    <citation type="journal article" date="2020" name="G3 (Bethesda)">
        <title>High-Quality Assemblies for Three Invasive Social Wasps from the &lt;i&gt;Vespula&lt;/i&gt; Genus.</title>
        <authorList>
            <person name="Harrop T.W.R."/>
            <person name="Guhlin J."/>
            <person name="McLaughlin G.M."/>
            <person name="Permina E."/>
            <person name="Stockwell P."/>
            <person name="Gilligan J."/>
            <person name="Le Lec M.F."/>
            <person name="Gruber M.A.M."/>
            <person name="Quinn O."/>
            <person name="Lovegrove M."/>
            <person name="Duncan E.J."/>
            <person name="Remnant E.J."/>
            <person name="Van Eeckhoven J."/>
            <person name="Graham B."/>
            <person name="Knapp R.A."/>
            <person name="Langford K.W."/>
            <person name="Kronenberg Z."/>
            <person name="Press M.O."/>
            <person name="Eacker S.M."/>
            <person name="Wilson-Rankin E.E."/>
            <person name="Purcell J."/>
            <person name="Lester P.J."/>
            <person name="Dearden P.K."/>
        </authorList>
    </citation>
    <scope>NUCLEOTIDE SEQUENCE</scope>
    <source>
        <strain evidence="13">Volc-1</strain>
    </source>
</reference>
<sequence length="258" mass="29389">MHASYSLLTDMEQTEVPRSPVNKPEEGFTFLLTILELTGIVFIILMIVWITQFKGGFSWTSDPNHEFNWHPLLMTIGFVFLYANAMLIYRIQRNVRKRRLKLIHTGLMLLIILLTIIALIAVFDSHNLKIPPTPNMYTLHSWIGLTSVILFCFQLLAGFITFLYPGLHDSLRASYMPIHVYFGIATFIGSIATCLIGLNEKAIFSIKDYDKFVPEAILVNTIGIFLVIFGALAVYLVSQGQYKRQPRPEDSVLLTSRN</sequence>
<dbReference type="SMART" id="SM00665">
    <property type="entry name" value="B561"/>
    <property type="match status" value="1"/>
</dbReference>
<dbReference type="Pfam" id="PF03188">
    <property type="entry name" value="Cytochrom_B561"/>
    <property type="match status" value="1"/>
</dbReference>
<comment type="subcellular location">
    <subcellularLocation>
        <location evidence="2">Membrane</location>
        <topology evidence="2">Multi-pass membrane protein</topology>
    </subcellularLocation>
</comment>
<evidence type="ECO:0000256" key="3">
    <source>
        <dbReference type="ARBA" id="ARBA00022448"/>
    </source>
</evidence>
<evidence type="ECO:0000256" key="11">
    <source>
        <dbReference type="SAM" id="Phobius"/>
    </source>
</evidence>
<evidence type="ECO:0000256" key="4">
    <source>
        <dbReference type="ARBA" id="ARBA00022617"/>
    </source>
</evidence>
<name>A0A834NYQ6_VESPE</name>
<dbReference type="OrthoDB" id="907479at2759"/>
<dbReference type="EMBL" id="JACSDY010000008">
    <property type="protein sequence ID" value="KAF7421565.1"/>
    <property type="molecule type" value="Genomic_DNA"/>
</dbReference>
<dbReference type="GO" id="GO:0016020">
    <property type="term" value="C:membrane"/>
    <property type="evidence" value="ECO:0007669"/>
    <property type="project" value="UniProtKB-SubCell"/>
</dbReference>
<dbReference type="GO" id="GO:0016491">
    <property type="term" value="F:oxidoreductase activity"/>
    <property type="evidence" value="ECO:0007669"/>
    <property type="project" value="InterPro"/>
</dbReference>
<dbReference type="InterPro" id="IPR006593">
    <property type="entry name" value="Cyt_b561/ferric_Rdtase_TM"/>
</dbReference>
<keyword evidence="14" id="KW-1185">Reference proteome</keyword>
<feature type="transmembrane region" description="Helical" evidence="11">
    <location>
        <begin position="178"/>
        <end position="198"/>
    </location>
</feature>
<feature type="transmembrane region" description="Helical" evidence="11">
    <location>
        <begin position="143"/>
        <end position="166"/>
    </location>
</feature>
<feature type="transmembrane region" description="Helical" evidence="11">
    <location>
        <begin position="70"/>
        <end position="90"/>
    </location>
</feature>
<evidence type="ECO:0000256" key="10">
    <source>
        <dbReference type="ARBA" id="ARBA00023136"/>
    </source>
</evidence>
<evidence type="ECO:0000256" key="6">
    <source>
        <dbReference type="ARBA" id="ARBA00022723"/>
    </source>
</evidence>
<dbReference type="GO" id="GO:0046872">
    <property type="term" value="F:metal ion binding"/>
    <property type="evidence" value="ECO:0007669"/>
    <property type="project" value="UniProtKB-KW"/>
</dbReference>
<evidence type="ECO:0000256" key="5">
    <source>
        <dbReference type="ARBA" id="ARBA00022692"/>
    </source>
</evidence>
<evidence type="ECO:0000256" key="7">
    <source>
        <dbReference type="ARBA" id="ARBA00022982"/>
    </source>
</evidence>
<evidence type="ECO:0000313" key="13">
    <source>
        <dbReference type="EMBL" id="KAF7421565.1"/>
    </source>
</evidence>
<dbReference type="PANTHER" id="PTHR10106:SF0">
    <property type="entry name" value="LD36721P"/>
    <property type="match status" value="1"/>
</dbReference>
<keyword evidence="5 11" id="KW-0812">Transmembrane</keyword>